<gene>
    <name evidence="1" type="ORF">SSEM1_gp72</name>
</gene>
<name>A0A6H0D9R0_9CAUD</name>
<reference evidence="1 2" key="1">
    <citation type="submission" date="2020-03" db="EMBL/GenBank/DDBJ databases">
        <title>Complete genome sequence of Pantoea agglomerans bacteriophage vB_PagM_SSEM1.</title>
        <authorList>
            <person name="Truncaite L."/>
            <person name="Alijosius L."/>
            <person name="Petrauskaite E."/>
            <person name="Simoliunas E."/>
        </authorList>
    </citation>
    <scope>NUCLEOTIDE SEQUENCE [LARGE SCALE GENOMIC DNA]</scope>
</reference>
<evidence type="ECO:0000313" key="1">
    <source>
        <dbReference type="EMBL" id="QIS79320.1"/>
    </source>
</evidence>
<keyword evidence="2" id="KW-1185">Reference proteome</keyword>
<dbReference type="EMBL" id="MT230534">
    <property type="protein sequence ID" value="QIS79320.1"/>
    <property type="molecule type" value="Genomic_DNA"/>
</dbReference>
<accession>A0A6H0D9R0</accession>
<dbReference type="Proteomes" id="UP000502959">
    <property type="component" value="Segment"/>
</dbReference>
<protein>
    <submittedName>
        <fullName evidence="1">Structural protein</fullName>
    </submittedName>
</protein>
<proteinExistence type="predicted"/>
<organism evidence="1 2">
    <name type="scientific">Pantoea phage vB_PagM_SSEM1</name>
    <dbReference type="NCBI Taxonomy" id="2721760"/>
    <lineage>
        <taxon>Viruses</taxon>
        <taxon>Duplodnaviria</taxon>
        <taxon>Heunggongvirae</taxon>
        <taxon>Uroviricota</taxon>
        <taxon>Caudoviricetes</taxon>
        <taxon>Chaseviridae</taxon>
        <taxon>Cleopatravirinae</taxon>
        <taxon>Loessnervirus</taxon>
        <taxon>Loessnervirus SSEM1</taxon>
    </lineage>
</organism>
<sequence>MPKQDFNINTGFAAAGDVYGLAFTNSQRFTYKAEAEMGAYALAVVKGATSDTCKVGNSEGEILGITMRQNVLESRTRPGDGTITIPKGHPLAVMLEGPINVVAKTAVAGEDVYINDTTGEIGGTAGAGYTKATNVKAIKYPVAAGDVFPVMVIMAAPK</sequence>
<dbReference type="Pfam" id="PF22758">
    <property type="entry name" value="Phage_cement"/>
    <property type="match status" value="1"/>
</dbReference>
<dbReference type="InterPro" id="IPR054438">
    <property type="entry name" value="Struct_cement_gp24/gp6"/>
</dbReference>
<evidence type="ECO:0000313" key="2">
    <source>
        <dbReference type="Proteomes" id="UP000502959"/>
    </source>
</evidence>